<evidence type="ECO:0000313" key="2">
    <source>
        <dbReference type="EMBL" id="WLD57233.1"/>
    </source>
</evidence>
<dbReference type="PANTHER" id="PTHR39473">
    <property type="match status" value="1"/>
</dbReference>
<feature type="domain" description="DinB-like" evidence="1">
    <location>
        <begin position="23"/>
        <end position="147"/>
    </location>
</feature>
<reference evidence="2" key="1">
    <citation type="submission" date="2022-07" db="EMBL/GenBank/DDBJ databases">
        <title>Complete genome sequence of Salinispirillum sp. LH10-3-1 capable of multiple carbohydrate inversion isolated from a soda lake.</title>
        <authorList>
            <person name="Liu J."/>
            <person name="Zhai Y."/>
            <person name="Zhang H."/>
            <person name="Yang H."/>
            <person name="Qu J."/>
            <person name="Li J."/>
        </authorList>
    </citation>
    <scope>NUCLEOTIDE SEQUENCE</scope>
    <source>
        <strain evidence="2">LH 10-3-1</strain>
    </source>
</reference>
<dbReference type="InterPro" id="IPR034660">
    <property type="entry name" value="DinB/YfiT-like"/>
</dbReference>
<protein>
    <recommendedName>
        <fullName evidence="1">DinB-like domain-containing protein</fullName>
    </recommendedName>
</protein>
<dbReference type="Pfam" id="PF12867">
    <property type="entry name" value="DinB_2"/>
    <property type="match status" value="1"/>
</dbReference>
<evidence type="ECO:0000259" key="1">
    <source>
        <dbReference type="Pfam" id="PF12867"/>
    </source>
</evidence>
<accession>A0AB38YD33</accession>
<proteinExistence type="predicted"/>
<dbReference type="RefSeq" id="WP_304994520.1">
    <property type="nucleotide sequence ID" value="NZ_CP101717.1"/>
</dbReference>
<name>A0AB38YD33_9GAMM</name>
<dbReference type="InterPro" id="IPR024775">
    <property type="entry name" value="DinB-like"/>
</dbReference>
<dbReference type="EMBL" id="CP101717">
    <property type="protein sequence ID" value="WLD57233.1"/>
    <property type="molecule type" value="Genomic_DNA"/>
</dbReference>
<dbReference type="PANTHER" id="PTHR39473:SF1">
    <property type="entry name" value="DINB-LIKE DOMAIN-CONTAINING PROTEIN"/>
    <property type="match status" value="1"/>
</dbReference>
<dbReference type="AlphaFoldDB" id="A0AB38YD33"/>
<gene>
    <name evidence="2" type="ORF">NFC81_10930</name>
</gene>
<organism evidence="2">
    <name type="scientific">Salinispirillum sp. LH 10-3-1</name>
    <dbReference type="NCBI Taxonomy" id="2952525"/>
    <lineage>
        <taxon>Bacteria</taxon>
        <taxon>Pseudomonadati</taxon>
        <taxon>Pseudomonadota</taxon>
        <taxon>Gammaproteobacteria</taxon>
        <taxon>Oceanospirillales</taxon>
        <taxon>Saccharospirillaceae</taxon>
        <taxon>Salinispirillum</taxon>
    </lineage>
</organism>
<sequence length="186" mass="20705">MDSNQRARTDMSVLWHEAIGVMQRLEHWLAQVSHKEYSGRCAPLPHGQTPGRHVRHILDHYLALSTALSGGTDIDYEHRQRDPLVEADPQHALTLLQRVQQALAPHLQQGDRTLTLDYCTDDGNAPVATTLARELVFLTQHSIHHFALVEMLVVIQGGAMPPGFGVNPSTRRHEALQSAEQPICAP</sequence>
<dbReference type="SUPFAM" id="SSF109854">
    <property type="entry name" value="DinB/YfiT-like putative metalloenzymes"/>
    <property type="match status" value="1"/>
</dbReference>